<keyword evidence="3" id="KW-1185">Reference proteome</keyword>
<reference evidence="2" key="1">
    <citation type="submission" date="2020-11" db="EMBL/GenBank/DDBJ databases">
        <authorList>
            <person name="Tran Van P."/>
        </authorList>
    </citation>
    <scope>NUCLEOTIDE SEQUENCE</scope>
</reference>
<evidence type="ECO:0000256" key="1">
    <source>
        <dbReference type="SAM" id="MobiDB-lite"/>
    </source>
</evidence>
<dbReference type="Proteomes" id="UP000678499">
    <property type="component" value="Unassembled WGS sequence"/>
</dbReference>
<dbReference type="Gene3D" id="2.60.120.650">
    <property type="entry name" value="Cupin"/>
    <property type="match status" value="1"/>
</dbReference>
<feature type="compositionally biased region" description="Low complexity" evidence="1">
    <location>
        <begin position="515"/>
        <end position="527"/>
    </location>
</feature>
<accession>A0A7R9BJC7</accession>
<proteinExistence type="predicted"/>
<dbReference type="OrthoDB" id="6370417at2759"/>
<dbReference type="PANTHER" id="PTHR47331:SF1">
    <property type="entry name" value="GAG-LIKE PROTEIN"/>
    <property type="match status" value="1"/>
</dbReference>
<feature type="region of interest" description="Disordered" evidence="1">
    <location>
        <begin position="115"/>
        <end position="136"/>
    </location>
</feature>
<dbReference type="EMBL" id="OA882430">
    <property type="protein sequence ID" value="CAD7275316.1"/>
    <property type="molecule type" value="Genomic_DNA"/>
</dbReference>
<gene>
    <name evidence="2" type="ORF">NMOB1V02_LOCUS3115</name>
</gene>
<organism evidence="2">
    <name type="scientific">Notodromas monacha</name>
    <dbReference type="NCBI Taxonomy" id="399045"/>
    <lineage>
        <taxon>Eukaryota</taxon>
        <taxon>Metazoa</taxon>
        <taxon>Ecdysozoa</taxon>
        <taxon>Arthropoda</taxon>
        <taxon>Crustacea</taxon>
        <taxon>Oligostraca</taxon>
        <taxon>Ostracoda</taxon>
        <taxon>Podocopa</taxon>
        <taxon>Podocopida</taxon>
        <taxon>Cypridocopina</taxon>
        <taxon>Cypridoidea</taxon>
        <taxon>Cyprididae</taxon>
        <taxon>Notodromas</taxon>
    </lineage>
</organism>
<dbReference type="PANTHER" id="PTHR47331">
    <property type="entry name" value="PHD-TYPE DOMAIN-CONTAINING PROTEIN"/>
    <property type="match status" value="1"/>
</dbReference>
<protein>
    <submittedName>
        <fullName evidence="2">Uncharacterized protein</fullName>
    </submittedName>
</protein>
<sequence>MSISTELAQIEAAAAKLQNPKGYKDLLSLQRDGANLRHHLLALEQNLESELCLENPLAAQRIHEWLPLRQTYFCTLQKASEHLEKCQEDQEDFLEIAGLDPINFQIPKEATALPQETAKAPTPTPPEAVKESRSSPLGAIKPASVASTSLEENFPVDLSALQEYLDDLDGCLNKDLEAYKASMSERSIRCLVKITSLQENLAAHIEEVMGKLEDPTSAKANRVRLTLHNFLDSVALADAVLAKQPPNPLEAICEDPVSNRTQNWLDQSAAPVKPPVSVESMKPAATCSPSIVSVHEDPMRTWFLGEATLKAIPDFSGAFDEYPAWRKAASLYIALPSLLEETKLNNLKAKLGEKVKRLVRTVNVLTPQPVKTLLKILDQEYGDIRMIIRDQRVKLRNLSKPKSESYDQKRDFILAISQAVNCLVATGYKIQEDEDLFDSVIGKGPRPWAQSFLDHYPPEEQHLPNLVIWMEKKLLSSKHKQQKCPVDPSCTYPHHELLHGTKPKGTSGPTAERSQPAQQPAENAAAAAEPEQAVIACSAFSQLCPDATVQSHAEREEALPHSLRLIKVFIRPKGAENYPHLKVTALIDPGCNWSLLVVQLIPAVPTLTMNYSMGPSLREPQDPLLKGANLPNSLLKMLLLLLNQNRLSLLALPLANCVLMQLPKGAENYPHLKVTALIDPGCNWSLLEERLAEKMGLKIHYDDLSTSTVGGTSKQKGGQIQLDISRDGLEWLSPAAVRTQRNLKLPGPAIKWSEFVSRNPDFQQVNVEDVDFKDIKLFLGADMEWHPGIQNQAGLDHWSDIKLFLGADMEVNTLPIESMDNWVKDDSGVLAFKTKLGWTIGGPLLAAEQFVHSYSTIVSEEAEVSLAAELPAKSRVINKNKAPTTPRGELQGLVVATRMARTIVAELKSCTTINLLVFWIDSHIVYCWVRNDRNRYQEFVANRLGEIHDTLEDLKHLQPSVRWVSTKSNPADLISRGTDAATLADQFKFWSEGPEFLSKSEVEWPEQPKHQEKRDDPELKRIFLNLAAVTYPGVEEASNIRQYYVQKTGKLEPNPQELLAAEEELVLLRVFLRKLFLIRRHKIYAFDEVWLDHDCLNACVVVQHPYNFIVTTQRGPHGGFNTGLNLNVAVNFANQLWVDYGLRVKFRSCQGAEENNVRFPLEPFVRHYCSPAIYEEWLRHGLQKFPANRPDLSATEIPQQVPPPTISQLKLTRIPQTDDEWEYKIRGDKVQKQLLILFQKRIAFLEGKVDDYLGVGQAVIFEDLIPIFEAEIEILRLWWILRSQNGACPGTPIA</sequence>
<feature type="region of interest" description="Disordered" evidence="1">
    <location>
        <begin position="495"/>
        <end position="527"/>
    </location>
</feature>
<evidence type="ECO:0000313" key="2">
    <source>
        <dbReference type="EMBL" id="CAD7275316.1"/>
    </source>
</evidence>
<evidence type="ECO:0000313" key="3">
    <source>
        <dbReference type="Proteomes" id="UP000678499"/>
    </source>
</evidence>
<name>A0A7R9BJC7_9CRUS</name>
<dbReference type="EMBL" id="CAJPEX010000393">
    <property type="protein sequence ID" value="CAG0915468.1"/>
    <property type="molecule type" value="Genomic_DNA"/>
</dbReference>